<dbReference type="Gene3D" id="3.40.50.150">
    <property type="entry name" value="Vaccinia Virus protein VP39"/>
    <property type="match status" value="1"/>
</dbReference>
<gene>
    <name evidence="5" type="ORF">A2845_01230</name>
</gene>
<dbReference type="InterPro" id="IPR002877">
    <property type="entry name" value="RNA_MeTrfase_FtsJ_dom"/>
</dbReference>
<dbReference type="InterPro" id="IPR036986">
    <property type="entry name" value="S4_RNA-bd_sf"/>
</dbReference>
<evidence type="ECO:0000256" key="1">
    <source>
        <dbReference type="ARBA" id="ARBA00022884"/>
    </source>
</evidence>
<dbReference type="EMBL" id="MHLI01000003">
    <property type="protein sequence ID" value="OGZ06412.1"/>
    <property type="molecule type" value="Genomic_DNA"/>
</dbReference>
<feature type="domain" description="RNA-binding S4" evidence="4">
    <location>
        <begin position="10"/>
        <end position="72"/>
    </location>
</feature>
<dbReference type="InterPro" id="IPR047048">
    <property type="entry name" value="TlyA"/>
</dbReference>
<organism evidence="5 6">
    <name type="scientific">Candidatus Lloydbacteria bacterium RIFCSPHIGHO2_01_FULL_49_22</name>
    <dbReference type="NCBI Taxonomy" id="1798658"/>
    <lineage>
        <taxon>Bacteria</taxon>
        <taxon>Candidatus Lloydiibacteriota</taxon>
    </lineage>
</organism>
<dbReference type="Gene3D" id="3.10.290.10">
    <property type="entry name" value="RNA-binding S4 domain"/>
    <property type="match status" value="1"/>
</dbReference>
<comment type="similarity">
    <text evidence="2">Belongs to the TlyA family.</text>
</comment>
<dbReference type="GO" id="GO:0003723">
    <property type="term" value="F:RNA binding"/>
    <property type="evidence" value="ECO:0007669"/>
    <property type="project" value="UniProtKB-KW"/>
</dbReference>
<dbReference type="PROSITE" id="PS50889">
    <property type="entry name" value="S4"/>
    <property type="match status" value="1"/>
</dbReference>
<protein>
    <recommendedName>
        <fullName evidence="4">RNA-binding S4 domain-containing protein</fullName>
    </recommendedName>
</protein>
<dbReference type="SUPFAM" id="SSF53335">
    <property type="entry name" value="S-adenosyl-L-methionine-dependent methyltransferases"/>
    <property type="match status" value="1"/>
</dbReference>
<evidence type="ECO:0000313" key="6">
    <source>
        <dbReference type="Proteomes" id="UP000177122"/>
    </source>
</evidence>
<dbReference type="GO" id="GO:0008168">
    <property type="term" value="F:methyltransferase activity"/>
    <property type="evidence" value="ECO:0007669"/>
    <property type="project" value="InterPro"/>
</dbReference>
<evidence type="ECO:0000256" key="2">
    <source>
        <dbReference type="ARBA" id="ARBA00029460"/>
    </source>
</evidence>
<dbReference type="Pfam" id="PF01728">
    <property type="entry name" value="FtsJ"/>
    <property type="match status" value="1"/>
</dbReference>
<dbReference type="PANTHER" id="PTHR32319">
    <property type="entry name" value="BACTERIAL HEMOLYSIN-LIKE PROTEIN"/>
    <property type="match status" value="1"/>
</dbReference>
<dbReference type="AlphaFoldDB" id="A0A1G2CYX3"/>
<evidence type="ECO:0000256" key="3">
    <source>
        <dbReference type="PROSITE-ProRule" id="PRU00182"/>
    </source>
</evidence>
<dbReference type="PANTHER" id="PTHR32319:SF0">
    <property type="entry name" value="BACTERIAL HEMOLYSIN-LIKE PROTEIN"/>
    <property type="match status" value="1"/>
</dbReference>
<dbReference type="PIRSF" id="PIRSF005578">
    <property type="entry name" value="TlyA"/>
    <property type="match status" value="1"/>
</dbReference>
<evidence type="ECO:0000259" key="4">
    <source>
        <dbReference type="SMART" id="SM00363"/>
    </source>
</evidence>
<dbReference type="Pfam" id="PF01479">
    <property type="entry name" value="S4"/>
    <property type="match status" value="1"/>
</dbReference>
<evidence type="ECO:0000313" key="5">
    <source>
        <dbReference type="EMBL" id="OGZ06412.1"/>
    </source>
</evidence>
<keyword evidence="1 3" id="KW-0694">RNA-binding</keyword>
<dbReference type="InterPro" id="IPR002942">
    <property type="entry name" value="S4_RNA-bd"/>
</dbReference>
<dbReference type="CDD" id="cd00165">
    <property type="entry name" value="S4"/>
    <property type="match status" value="1"/>
</dbReference>
<dbReference type="InterPro" id="IPR029063">
    <property type="entry name" value="SAM-dependent_MTases_sf"/>
</dbReference>
<accession>A0A1G2CYX3</accession>
<proteinExistence type="inferred from homology"/>
<dbReference type="GO" id="GO:0032259">
    <property type="term" value="P:methylation"/>
    <property type="evidence" value="ECO:0007669"/>
    <property type="project" value="InterPro"/>
</dbReference>
<dbReference type="CDD" id="cd02440">
    <property type="entry name" value="AdoMet_MTases"/>
    <property type="match status" value="1"/>
</dbReference>
<dbReference type="SUPFAM" id="SSF55174">
    <property type="entry name" value="Alpha-L RNA-binding motif"/>
    <property type="match status" value="1"/>
</dbReference>
<sequence length="253" mass="27544">MIRSFDEDGVRLDKALVERGLVPSRARAQSLIRSKGVKVDGKIVTDKDFIVDEETEVVLVTQDLRWVSRAGLKLEHALTFWHIDVAGKVALDVGASTGGFTDVLLNAGIKKVYAVDVGHGQLAEKLRDNKKVVNMEGVHINTVTRATFKEKIDIVVIDVSFISVEKVLPYIKSLLKKDGILIVLVKPQFEVGKADIGKGIVTDPKLHAKVAGRIETVIHSMGFHVAGVVASPILGGDGNKEFLLYAHLGEPKI</sequence>
<dbReference type="InterPro" id="IPR004538">
    <property type="entry name" value="Hemolysin_A/TlyA"/>
</dbReference>
<reference evidence="5 6" key="1">
    <citation type="journal article" date="2016" name="Nat. Commun.">
        <title>Thousands of microbial genomes shed light on interconnected biogeochemical processes in an aquifer system.</title>
        <authorList>
            <person name="Anantharaman K."/>
            <person name="Brown C.T."/>
            <person name="Hug L.A."/>
            <person name="Sharon I."/>
            <person name="Castelle C.J."/>
            <person name="Probst A.J."/>
            <person name="Thomas B.C."/>
            <person name="Singh A."/>
            <person name="Wilkins M.J."/>
            <person name="Karaoz U."/>
            <person name="Brodie E.L."/>
            <person name="Williams K.H."/>
            <person name="Hubbard S.S."/>
            <person name="Banfield J.F."/>
        </authorList>
    </citation>
    <scope>NUCLEOTIDE SEQUENCE [LARGE SCALE GENOMIC DNA]</scope>
</reference>
<name>A0A1G2CYX3_9BACT</name>
<dbReference type="Proteomes" id="UP000177122">
    <property type="component" value="Unassembled WGS sequence"/>
</dbReference>
<dbReference type="SMART" id="SM00363">
    <property type="entry name" value="S4"/>
    <property type="match status" value="1"/>
</dbReference>
<comment type="caution">
    <text evidence="5">The sequence shown here is derived from an EMBL/GenBank/DDBJ whole genome shotgun (WGS) entry which is preliminary data.</text>
</comment>
<dbReference type="NCBIfam" id="TIGR00478">
    <property type="entry name" value="tly"/>
    <property type="match status" value="1"/>
</dbReference>